<dbReference type="Proteomes" id="UP001589828">
    <property type="component" value="Unassembled WGS sequence"/>
</dbReference>
<dbReference type="Gene3D" id="3.40.50.1820">
    <property type="entry name" value="alpha/beta hydrolase"/>
    <property type="match status" value="1"/>
</dbReference>
<feature type="chain" id="PRO_5047341549" evidence="1">
    <location>
        <begin position="30"/>
        <end position="261"/>
    </location>
</feature>
<evidence type="ECO:0000259" key="2">
    <source>
        <dbReference type="Pfam" id="PF12697"/>
    </source>
</evidence>
<proteinExistence type="predicted"/>
<dbReference type="GO" id="GO:0016787">
    <property type="term" value="F:hydrolase activity"/>
    <property type="evidence" value="ECO:0007669"/>
    <property type="project" value="UniProtKB-KW"/>
</dbReference>
<evidence type="ECO:0000313" key="3">
    <source>
        <dbReference type="EMBL" id="MFC0514711.1"/>
    </source>
</evidence>
<comment type="caution">
    <text evidence="3">The sequence shown here is derived from an EMBL/GenBank/DDBJ whole genome shotgun (WGS) entry which is preliminary data.</text>
</comment>
<dbReference type="PANTHER" id="PTHR37017">
    <property type="entry name" value="AB HYDROLASE-1 DOMAIN-CONTAINING PROTEIN-RELATED"/>
    <property type="match status" value="1"/>
</dbReference>
<organism evidence="3 4">
    <name type="scientific">Mucilaginibacter angelicae</name>
    <dbReference type="NCBI Taxonomy" id="869718"/>
    <lineage>
        <taxon>Bacteria</taxon>
        <taxon>Pseudomonadati</taxon>
        <taxon>Bacteroidota</taxon>
        <taxon>Sphingobacteriia</taxon>
        <taxon>Sphingobacteriales</taxon>
        <taxon>Sphingobacteriaceae</taxon>
        <taxon>Mucilaginibacter</taxon>
    </lineage>
</organism>
<dbReference type="InterPro" id="IPR000073">
    <property type="entry name" value="AB_hydrolase_1"/>
</dbReference>
<dbReference type="RefSeq" id="WP_377022554.1">
    <property type="nucleotide sequence ID" value="NZ_JBHLTS010000021.1"/>
</dbReference>
<dbReference type="EMBL" id="JBHLTS010000021">
    <property type="protein sequence ID" value="MFC0514711.1"/>
    <property type="molecule type" value="Genomic_DNA"/>
</dbReference>
<dbReference type="InterPro" id="IPR029058">
    <property type="entry name" value="AB_hydrolase_fold"/>
</dbReference>
<keyword evidence="4" id="KW-1185">Reference proteome</keyword>
<name>A0ABV6L5J6_9SPHI</name>
<evidence type="ECO:0000313" key="4">
    <source>
        <dbReference type="Proteomes" id="UP001589828"/>
    </source>
</evidence>
<protein>
    <submittedName>
        <fullName evidence="3">Alpha/beta hydrolase</fullName>
    </submittedName>
</protein>
<dbReference type="Pfam" id="PF12697">
    <property type="entry name" value="Abhydrolase_6"/>
    <property type="match status" value="1"/>
</dbReference>
<keyword evidence="3" id="KW-0378">Hydrolase</keyword>
<gene>
    <name evidence="3" type="ORF">ACFFGT_10900</name>
</gene>
<keyword evidence="1" id="KW-0732">Signal</keyword>
<sequence length="261" mass="28291">MKNSIFKNRICLFYAILFLSVCYCGNTVAQQPAGIKNIVLVHGAFVDGSGWKPVYDILVKKGYHVSVTQQPLTSFDIDVAAVKRVLSMQDGPCILVGHSYGGAIITVAGNDDHVAGLVYIAAHAPDNGESEGGNGKLYPSAYKSLQKGTDGFDYIAPESFYPDFAADLPKAVAEFTANAQMPAADAVFHAVIQNPAWRVKPSWYMVAKSDRIINPDLERMYAKRAKSTVVEVEGASHSVYESHPEEVARLIIDAATHSPVK</sequence>
<dbReference type="PANTHER" id="PTHR37017:SF11">
    <property type="entry name" value="ESTERASE_LIPASE_THIOESTERASE DOMAIN-CONTAINING PROTEIN"/>
    <property type="match status" value="1"/>
</dbReference>
<dbReference type="InterPro" id="IPR052897">
    <property type="entry name" value="Sec-Metab_Biosynth_Hydrolase"/>
</dbReference>
<feature type="signal peptide" evidence="1">
    <location>
        <begin position="1"/>
        <end position="29"/>
    </location>
</feature>
<accession>A0ABV6L5J6</accession>
<feature type="domain" description="AB hydrolase-1" evidence="2">
    <location>
        <begin position="38"/>
        <end position="249"/>
    </location>
</feature>
<reference evidence="3 4" key="1">
    <citation type="submission" date="2024-09" db="EMBL/GenBank/DDBJ databases">
        <authorList>
            <person name="Sun Q."/>
            <person name="Mori K."/>
        </authorList>
    </citation>
    <scope>NUCLEOTIDE SEQUENCE [LARGE SCALE GENOMIC DNA]</scope>
    <source>
        <strain evidence="3 4">NCAIM B.02415</strain>
    </source>
</reference>
<evidence type="ECO:0000256" key="1">
    <source>
        <dbReference type="SAM" id="SignalP"/>
    </source>
</evidence>
<dbReference type="SUPFAM" id="SSF53474">
    <property type="entry name" value="alpha/beta-Hydrolases"/>
    <property type="match status" value="1"/>
</dbReference>